<keyword evidence="3" id="KW-1185">Reference proteome</keyword>
<dbReference type="EMBL" id="JABSTR010000006">
    <property type="protein sequence ID" value="KAH9373092.1"/>
    <property type="molecule type" value="Genomic_DNA"/>
</dbReference>
<reference evidence="2 3" key="1">
    <citation type="journal article" date="2020" name="Cell">
        <title>Large-Scale Comparative Analyses of Tick Genomes Elucidate Their Genetic Diversity and Vector Capacities.</title>
        <authorList>
            <consortium name="Tick Genome and Microbiome Consortium (TIGMIC)"/>
            <person name="Jia N."/>
            <person name="Wang J."/>
            <person name="Shi W."/>
            <person name="Du L."/>
            <person name="Sun Y."/>
            <person name="Zhan W."/>
            <person name="Jiang J.F."/>
            <person name="Wang Q."/>
            <person name="Zhang B."/>
            <person name="Ji P."/>
            <person name="Bell-Sakyi L."/>
            <person name="Cui X.M."/>
            <person name="Yuan T.T."/>
            <person name="Jiang B.G."/>
            <person name="Yang W.F."/>
            <person name="Lam T.T."/>
            <person name="Chang Q.C."/>
            <person name="Ding S.J."/>
            <person name="Wang X.J."/>
            <person name="Zhu J.G."/>
            <person name="Ruan X.D."/>
            <person name="Zhao L."/>
            <person name="Wei J.T."/>
            <person name="Ye R.Z."/>
            <person name="Que T.C."/>
            <person name="Du C.H."/>
            <person name="Zhou Y.H."/>
            <person name="Cheng J.X."/>
            <person name="Dai P.F."/>
            <person name="Guo W.B."/>
            <person name="Han X.H."/>
            <person name="Huang E.J."/>
            <person name="Li L.F."/>
            <person name="Wei W."/>
            <person name="Gao Y.C."/>
            <person name="Liu J.Z."/>
            <person name="Shao H.Z."/>
            <person name="Wang X."/>
            <person name="Wang C.C."/>
            <person name="Yang T.C."/>
            <person name="Huo Q.B."/>
            <person name="Li W."/>
            <person name="Chen H.Y."/>
            <person name="Chen S.E."/>
            <person name="Zhou L.G."/>
            <person name="Ni X.B."/>
            <person name="Tian J.H."/>
            <person name="Sheng Y."/>
            <person name="Liu T."/>
            <person name="Pan Y.S."/>
            <person name="Xia L.Y."/>
            <person name="Li J."/>
            <person name="Zhao F."/>
            <person name="Cao W.C."/>
        </authorList>
    </citation>
    <scope>NUCLEOTIDE SEQUENCE [LARGE SCALE GENOMIC DNA]</scope>
    <source>
        <strain evidence="2">HaeL-2018</strain>
    </source>
</reference>
<evidence type="ECO:0000313" key="2">
    <source>
        <dbReference type="EMBL" id="KAH9373092.1"/>
    </source>
</evidence>
<organism evidence="2 3">
    <name type="scientific">Haemaphysalis longicornis</name>
    <name type="common">Bush tick</name>
    <dbReference type="NCBI Taxonomy" id="44386"/>
    <lineage>
        <taxon>Eukaryota</taxon>
        <taxon>Metazoa</taxon>
        <taxon>Ecdysozoa</taxon>
        <taxon>Arthropoda</taxon>
        <taxon>Chelicerata</taxon>
        <taxon>Arachnida</taxon>
        <taxon>Acari</taxon>
        <taxon>Parasitiformes</taxon>
        <taxon>Ixodida</taxon>
        <taxon>Ixodoidea</taxon>
        <taxon>Ixodidae</taxon>
        <taxon>Haemaphysalinae</taxon>
        <taxon>Haemaphysalis</taxon>
    </lineage>
</organism>
<sequence>MRLSSSLAALIGADNAATGGPCTASTQKPAGLITFFAGIVSATGASSPSTTALIECVPSARVFAADGIHRNFGGVAIMASHLHRTLLRNFARRQSTWLQHAASAPSLQVQGQAPPPPPPPPTAAALACEAP</sequence>
<accession>A0A9J6GFH1</accession>
<feature type="region of interest" description="Disordered" evidence="1">
    <location>
        <begin position="101"/>
        <end position="131"/>
    </location>
</feature>
<feature type="compositionally biased region" description="Pro residues" evidence="1">
    <location>
        <begin position="113"/>
        <end position="122"/>
    </location>
</feature>
<evidence type="ECO:0000313" key="3">
    <source>
        <dbReference type="Proteomes" id="UP000821853"/>
    </source>
</evidence>
<gene>
    <name evidence="2" type="ORF">HPB48_015718</name>
</gene>
<comment type="caution">
    <text evidence="2">The sequence shown here is derived from an EMBL/GenBank/DDBJ whole genome shotgun (WGS) entry which is preliminary data.</text>
</comment>
<name>A0A9J6GFH1_HAELO</name>
<evidence type="ECO:0000256" key="1">
    <source>
        <dbReference type="SAM" id="MobiDB-lite"/>
    </source>
</evidence>
<protein>
    <submittedName>
        <fullName evidence="2">Uncharacterized protein</fullName>
    </submittedName>
</protein>
<dbReference type="Proteomes" id="UP000821853">
    <property type="component" value="Chromosome 4"/>
</dbReference>
<proteinExistence type="predicted"/>
<dbReference type="VEuPathDB" id="VectorBase:HLOH_056347"/>
<dbReference type="AlphaFoldDB" id="A0A9J6GFH1"/>